<accession>A0A8J9UMB3</accession>
<name>A0A8J9UMB3_9NEOP</name>
<feature type="chain" id="PRO_5035433260" evidence="2">
    <location>
        <begin position="24"/>
        <end position="224"/>
    </location>
</feature>
<organism evidence="3 4">
    <name type="scientific">Brenthis ino</name>
    <name type="common">lesser marbled fritillary</name>
    <dbReference type="NCBI Taxonomy" id="405034"/>
    <lineage>
        <taxon>Eukaryota</taxon>
        <taxon>Metazoa</taxon>
        <taxon>Ecdysozoa</taxon>
        <taxon>Arthropoda</taxon>
        <taxon>Hexapoda</taxon>
        <taxon>Insecta</taxon>
        <taxon>Pterygota</taxon>
        <taxon>Neoptera</taxon>
        <taxon>Endopterygota</taxon>
        <taxon>Lepidoptera</taxon>
        <taxon>Glossata</taxon>
        <taxon>Ditrysia</taxon>
        <taxon>Papilionoidea</taxon>
        <taxon>Nymphalidae</taxon>
        <taxon>Heliconiinae</taxon>
        <taxon>Argynnini</taxon>
        <taxon>Brenthis</taxon>
    </lineage>
</organism>
<reference evidence="3" key="1">
    <citation type="submission" date="2021-12" db="EMBL/GenBank/DDBJ databases">
        <authorList>
            <person name="Martin H S."/>
        </authorList>
    </citation>
    <scope>NUCLEOTIDE SEQUENCE</scope>
</reference>
<dbReference type="EMBL" id="OV170222">
    <property type="protein sequence ID" value="CAH0721579.1"/>
    <property type="molecule type" value="Genomic_DNA"/>
</dbReference>
<evidence type="ECO:0000313" key="4">
    <source>
        <dbReference type="Proteomes" id="UP000838878"/>
    </source>
</evidence>
<feature type="non-terminal residue" evidence="3">
    <location>
        <position position="224"/>
    </location>
</feature>
<feature type="signal peptide" evidence="2">
    <location>
        <begin position="1"/>
        <end position="23"/>
    </location>
</feature>
<dbReference type="OrthoDB" id="8117927at2759"/>
<evidence type="ECO:0000256" key="2">
    <source>
        <dbReference type="SAM" id="SignalP"/>
    </source>
</evidence>
<feature type="region of interest" description="Disordered" evidence="1">
    <location>
        <begin position="143"/>
        <end position="162"/>
    </location>
</feature>
<keyword evidence="2" id="KW-0732">Signal</keyword>
<sequence length="224" mass="25269">MIQPSYLVTCVCTILYLIQVSHCGSGTQFASHVSINTPARSFSHGVGDPIALLERRAYQRMQNPPIKRLRRPTTQSSGYPREKPAIPFQVEEVSHGNKIGTPWRFNNFDSAQIQILPPSPYKVDSPDPESLWPIGLFIPPLNPPRIGSRRSDTGKNDKDEEDPYLLEGSEAVAAVVKAKHHGELYFHDIPHIPSLLANQDLRIKNNLEPHRIASIRKTWPFNRP</sequence>
<protein>
    <submittedName>
        <fullName evidence="3">Uncharacterized protein</fullName>
    </submittedName>
</protein>
<keyword evidence="4" id="KW-1185">Reference proteome</keyword>
<dbReference type="Proteomes" id="UP000838878">
    <property type="component" value="Chromosome 2"/>
</dbReference>
<feature type="compositionally biased region" description="Basic and acidic residues" evidence="1">
    <location>
        <begin position="149"/>
        <end position="158"/>
    </location>
</feature>
<gene>
    <name evidence="3" type="ORF">BINO364_LOCUS7664</name>
</gene>
<evidence type="ECO:0000313" key="3">
    <source>
        <dbReference type="EMBL" id="CAH0721579.1"/>
    </source>
</evidence>
<dbReference type="AlphaFoldDB" id="A0A8J9UMB3"/>
<proteinExistence type="predicted"/>
<evidence type="ECO:0000256" key="1">
    <source>
        <dbReference type="SAM" id="MobiDB-lite"/>
    </source>
</evidence>